<evidence type="ECO:0000313" key="1">
    <source>
        <dbReference type="EMBL" id="GIY28935.1"/>
    </source>
</evidence>
<keyword evidence="2" id="KW-1185">Reference proteome</keyword>
<accession>A0AAV4S467</accession>
<comment type="caution">
    <text evidence="1">The sequence shown here is derived from an EMBL/GenBank/DDBJ whole genome shotgun (WGS) entry which is preliminary data.</text>
</comment>
<protein>
    <recommendedName>
        <fullName evidence="3">LAGLIDADG homing endonuclease</fullName>
    </recommendedName>
</protein>
<proteinExistence type="predicted"/>
<name>A0AAV4S467_CAEEX</name>
<sequence>MSASLICRRRISDLIIHPETVDIQNPFPNGNNKTQIDKKRKETRQLGTDSTACHTEENAAIGFKRDGMEHTKRLFRFFFNCCVRSSLDGDLFVKKQKNELLCRILDFYCGITGSDKVFPVRIFSCYETPGKALIHL</sequence>
<dbReference type="Proteomes" id="UP001054945">
    <property type="component" value="Unassembled WGS sequence"/>
</dbReference>
<reference evidence="1 2" key="1">
    <citation type="submission" date="2021-06" db="EMBL/GenBank/DDBJ databases">
        <title>Caerostris extrusa draft genome.</title>
        <authorList>
            <person name="Kono N."/>
            <person name="Arakawa K."/>
        </authorList>
    </citation>
    <scope>NUCLEOTIDE SEQUENCE [LARGE SCALE GENOMIC DNA]</scope>
</reference>
<dbReference type="AlphaFoldDB" id="A0AAV4S467"/>
<organism evidence="1 2">
    <name type="scientific">Caerostris extrusa</name>
    <name type="common">Bark spider</name>
    <name type="synonym">Caerostris bankana</name>
    <dbReference type="NCBI Taxonomy" id="172846"/>
    <lineage>
        <taxon>Eukaryota</taxon>
        <taxon>Metazoa</taxon>
        <taxon>Ecdysozoa</taxon>
        <taxon>Arthropoda</taxon>
        <taxon>Chelicerata</taxon>
        <taxon>Arachnida</taxon>
        <taxon>Araneae</taxon>
        <taxon>Araneomorphae</taxon>
        <taxon>Entelegynae</taxon>
        <taxon>Araneoidea</taxon>
        <taxon>Araneidae</taxon>
        <taxon>Caerostris</taxon>
    </lineage>
</organism>
<evidence type="ECO:0000313" key="2">
    <source>
        <dbReference type="Proteomes" id="UP001054945"/>
    </source>
</evidence>
<dbReference type="EMBL" id="BPLR01009004">
    <property type="protein sequence ID" value="GIY28935.1"/>
    <property type="molecule type" value="Genomic_DNA"/>
</dbReference>
<evidence type="ECO:0008006" key="3">
    <source>
        <dbReference type="Google" id="ProtNLM"/>
    </source>
</evidence>
<gene>
    <name evidence="1" type="ORF">CEXT_354781</name>
</gene>